<sequence length="45" mass="4998">MAENSRRNGFDSVHLPVSNLTRVSFLAIGKKGKKFAESYKALSQN</sequence>
<protein>
    <submittedName>
        <fullName evidence="1">Uncharacterized protein</fullName>
    </submittedName>
</protein>
<organism evidence="1 2">
    <name type="scientific">Leptospira santarosai str. MOR084</name>
    <dbReference type="NCBI Taxonomy" id="1049984"/>
    <lineage>
        <taxon>Bacteria</taxon>
        <taxon>Pseudomonadati</taxon>
        <taxon>Spirochaetota</taxon>
        <taxon>Spirochaetia</taxon>
        <taxon>Leptospirales</taxon>
        <taxon>Leptospiraceae</taxon>
        <taxon>Leptospira</taxon>
    </lineage>
</organism>
<evidence type="ECO:0000313" key="1">
    <source>
        <dbReference type="EMBL" id="EKO34876.1"/>
    </source>
</evidence>
<accession>A0A0E2BIX8</accession>
<evidence type="ECO:0000313" key="2">
    <source>
        <dbReference type="Proteomes" id="UP000006329"/>
    </source>
</evidence>
<gene>
    <name evidence="1" type="ORF">LEP1GSC179_1618</name>
</gene>
<name>A0A0E2BIX8_9LEPT</name>
<dbReference type="AlphaFoldDB" id="A0A0E2BIX8"/>
<dbReference type="Proteomes" id="UP000006329">
    <property type="component" value="Unassembled WGS sequence"/>
</dbReference>
<keyword evidence="2" id="KW-1185">Reference proteome</keyword>
<comment type="caution">
    <text evidence="1">The sequence shown here is derived from an EMBL/GenBank/DDBJ whole genome shotgun (WGS) entry which is preliminary data.</text>
</comment>
<dbReference type="EMBL" id="AHON02000027">
    <property type="protein sequence ID" value="EKO34876.1"/>
    <property type="molecule type" value="Genomic_DNA"/>
</dbReference>
<reference evidence="1" key="1">
    <citation type="submission" date="2012-10" db="EMBL/GenBank/DDBJ databases">
        <authorList>
            <person name="Harkins D.M."/>
            <person name="Durkin A.S."/>
            <person name="Brinkac L.M."/>
            <person name="Haft D.H."/>
            <person name="Selengut J.D."/>
            <person name="Sanka R."/>
            <person name="DePew J."/>
            <person name="Purushe J."/>
            <person name="Matthias M.A."/>
            <person name="Vinetz J.M."/>
            <person name="Sutton G.G."/>
            <person name="Nierman W.C."/>
            <person name="Fouts D.E."/>
        </authorList>
    </citation>
    <scope>NUCLEOTIDE SEQUENCE [LARGE SCALE GENOMIC DNA]</scope>
    <source>
        <strain evidence="1">MOR084</strain>
    </source>
</reference>
<proteinExistence type="predicted"/>